<dbReference type="GO" id="GO:0006520">
    <property type="term" value="P:amino acid metabolic process"/>
    <property type="evidence" value="ECO:0007669"/>
    <property type="project" value="InterPro"/>
</dbReference>
<dbReference type="Pfam" id="PF00155">
    <property type="entry name" value="Aminotran_1_2"/>
    <property type="match status" value="1"/>
</dbReference>
<comment type="similarity">
    <text evidence="2 6">Belongs to the class-I pyridoxal-phosphate-dependent aminotransferase family.</text>
</comment>
<dbReference type="FunFam" id="3.40.640.10:FF:000033">
    <property type="entry name" value="Aspartate aminotransferase"/>
    <property type="match status" value="1"/>
</dbReference>
<gene>
    <name evidence="8" type="ORF">EOE65_09480</name>
</gene>
<evidence type="ECO:0000256" key="5">
    <source>
        <dbReference type="ARBA" id="ARBA00022898"/>
    </source>
</evidence>
<dbReference type="SUPFAM" id="SSF53383">
    <property type="entry name" value="PLP-dependent transferases"/>
    <property type="match status" value="1"/>
</dbReference>
<dbReference type="PANTHER" id="PTHR46383:SF1">
    <property type="entry name" value="ASPARTATE AMINOTRANSFERASE"/>
    <property type="match status" value="1"/>
</dbReference>
<dbReference type="PROSITE" id="PS00105">
    <property type="entry name" value="AA_TRANSFER_CLASS_1"/>
    <property type="match status" value="1"/>
</dbReference>
<evidence type="ECO:0000313" key="9">
    <source>
        <dbReference type="Proteomes" id="UP000282818"/>
    </source>
</evidence>
<keyword evidence="4 6" id="KW-0808">Transferase</keyword>
<dbReference type="InterPro" id="IPR015421">
    <property type="entry name" value="PyrdxlP-dep_Trfase_major"/>
</dbReference>
<dbReference type="GO" id="GO:0008483">
    <property type="term" value="F:transaminase activity"/>
    <property type="evidence" value="ECO:0007669"/>
    <property type="project" value="UniProtKB-KW"/>
</dbReference>
<dbReference type="AlphaFoldDB" id="A0A437Q7M0"/>
<dbReference type="InterPro" id="IPR004839">
    <property type="entry name" value="Aminotransferase_I/II_large"/>
</dbReference>
<dbReference type="Proteomes" id="UP000282818">
    <property type="component" value="Unassembled WGS sequence"/>
</dbReference>
<sequence>MDVQLSDRVNRIKPSPTLAVTNRAAELRAAGNDIIGLGAGEPDFDTPEHIKDAAVNAIDNGMTKYTAVDGTPGLKKAIINKFQTENNLSYEANQILVSSGGKQSFFNLALALLNEGDEVIIPAPFWVSYPDMVLVADGKPVIITTTQASRFKITPEQLEEAITHRTRLVVLNSPSNPTGVAYTHEELAALGEVLQRFPNVLVASDDMYEHIRFTDQPFCNILNACPELYDRTIVLNGVSKAYSMTGWRIGYAAGPAKLIGAMKKVQSQSTSNPSSISQAAAQAALEGGLECVEKMVVSFKERHEFVVNALNDIEGVECIPADGTFYAFPSFAAVIENDSRFNDDIELAEFLLNEAGVALVPGSAFGAPGNMRLSFATGLSTLEDAISRIKSALA</sequence>
<evidence type="ECO:0000256" key="4">
    <source>
        <dbReference type="ARBA" id="ARBA00022679"/>
    </source>
</evidence>
<organism evidence="8 9">
    <name type="scientific">Neptunomonas marina</name>
    <dbReference type="NCBI Taxonomy" id="1815562"/>
    <lineage>
        <taxon>Bacteria</taxon>
        <taxon>Pseudomonadati</taxon>
        <taxon>Pseudomonadota</taxon>
        <taxon>Gammaproteobacteria</taxon>
        <taxon>Oceanospirillales</taxon>
        <taxon>Oceanospirillaceae</taxon>
        <taxon>Neptunomonas</taxon>
    </lineage>
</organism>
<dbReference type="InterPro" id="IPR050596">
    <property type="entry name" value="AspAT/PAT-like"/>
</dbReference>
<reference evidence="8 9" key="1">
    <citation type="submission" date="2019-01" db="EMBL/GenBank/DDBJ databases">
        <authorList>
            <person name="Chen W.-M."/>
        </authorList>
    </citation>
    <scope>NUCLEOTIDE SEQUENCE [LARGE SCALE GENOMIC DNA]</scope>
    <source>
        <strain evidence="8 9">HPM-16</strain>
    </source>
</reference>
<dbReference type="Gene3D" id="3.90.1150.10">
    <property type="entry name" value="Aspartate Aminotransferase, domain 1"/>
    <property type="match status" value="1"/>
</dbReference>
<protein>
    <recommendedName>
        <fullName evidence="6">Aminotransferase</fullName>
        <ecNumber evidence="6">2.6.1.-</ecNumber>
    </recommendedName>
</protein>
<keyword evidence="9" id="KW-1185">Reference proteome</keyword>
<evidence type="ECO:0000256" key="1">
    <source>
        <dbReference type="ARBA" id="ARBA00001933"/>
    </source>
</evidence>
<comment type="caution">
    <text evidence="8">The sequence shown here is derived from an EMBL/GenBank/DDBJ whole genome shotgun (WGS) entry which is preliminary data.</text>
</comment>
<dbReference type="Gene3D" id="3.40.640.10">
    <property type="entry name" value="Type I PLP-dependent aspartate aminotransferase-like (Major domain)"/>
    <property type="match status" value="1"/>
</dbReference>
<dbReference type="PANTHER" id="PTHR46383">
    <property type="entry name" value="ASPARTATE AMINOTRANSFERASE"/>
    <property type="match status" value="1"/>
</dbReference>
<dbReference type="CDD" id="cd00609">
    <property type="entry name" value="AAT_like"/>
    <property type="match status" value="1"/>
</dbReference>
<evidence type="ECO:0000256" key="3">
    <source>
        <dbReference type="ARBA" id="ARBA00022576"/>
    </source>
</evidence>
<keyword evidence="3 6" id="KW-0032">Aminotransferase</keyword>
<name>A0A437Q7M0_9GAMM</name>
<keyword evidence="5" id="KW-0663">Pyridoxal phosphate</keyword>
<dbReference type="InterPro" id="IPR015424">
    <property type="entry name" value="PyrdxlP-dep_Trfase"/>
</dbReference>
<feature type="domain" description="Aminotransferase class I/classII large" evidence="7">
    <location>
        <begin position="33"/>
        <end position="389"/>
    </location>
</feature>
<dbReference type="EMBL" id="SACQ01000004">
    <property type="protein sequence ID" value="RVU30544.1"/>
    <property type="molecule type" value="Genomic_DNA"/>
</dbReference>
<accession>A0A437Q7M0</accession>
<comment type="cofactor">
    <cofactor evidence="1 6">
        <name>pyridoxal 5'-phosphate</name>
        <dbReference type="ChEBI" id="CHEBI:597326"/>
    </cofactor>
</comment>
<evidence type="ECO:0000256" key="2">
    <source>
        <dbReference type="ARBA" id="ARBA00007441"/>
    </source>
</evidence>
<dbReference type="EC" id="2.6.1.-" evidence="6"/>
<dbReference type="GO" id="GO:0030170">
    <property type="term" value="F:pyridoxal phosphate binding"/>
    <property type="evidence" value="ECO:0007669"/>
    <property type="project" value="InterPro"/>
</dbReference>
<dbReference type="RefSeq" id="WP_127694079.1">
    <property type="nucleotide sequence ID" value="NZ_SACQ01000004.1"/>
</dbReference>
<proteinExistence type="inferred from homology"/>
<evidence type="ECO:0000313" key="8">
    <source>
        <dbReference type="EMBL" id="RVU30544.1"/>
    </source>
</evidence>
<dbReference type="InterPro" id="IPR004838">
    <property type="entry name" value="NHTrfase_class1_PyrdxlP-BS"/>
</dbReference>
<evidence type="ECO:0000256" key="6">
    <source>
        <dbReference type="RuleBase" id="RU000481"/>
    </source>
</evidence>
<evidence type="ECO:0000259" key="7">
    <source>
        <dbReference type="Pfam" id="PF00155"/>
    </source>
</evidence>
<dbReference type="InterPro" id="IPR015422">
    <property type="entry name" value="PyrdxlP-dep_Trfase_small"/>
</dbReference>